<sequence length="171" mass="19671">MAVKIDLEKAYDRVSWELIEVSLRVAGIPEYLVSVIMNSISNFTMQVMWNGTPLPKFRPVRGIRQGCPLSPYLFMLCMEWLGHMIQSAISEGIWNPIRLSRDGPSISHLFFADDLVIFSRADPKHYSLLKKILDRFCSFSSHKINTRKTNIFFSKGVDESSIDLISRFFGF</sequence>
<name>A0A9D3VNV2_9ROSI</name>
<comment type="caution">
    <text evidence="2">The sequence shown here is derived from an EMBL/GenBank/DDBJ whole genome shotgun (WGS) entry which is preliminary data.</text>
</comment>
<dbReference type="Pfam" id="PF00078">
    <property type="entry name" value="RVT_1"/>
    <property type="match status" value="1"/>
</dbReference>
<reference evidence="2 3" key="1">
    <citation type="journal article" date="2021" name="Plant Biotechnol. J.">
        <title>Multi-omics assisted identification of the key and species-specific regulatory components of drought-tolerant mechanisms in Gossypium stocksii.</title>
        <authorList>
            <person name="Yu D."/>
            <person name="Ke L."/>
            <person name="Zhang D."/>
            <person name="Wu Y."/>
            <person name="Sun Y."/>
            <person name="Mei J."/>
            <person name="Sun J."/>
            <person name="Sun Y."/>
        </authorList>
    </citation>
    <scope>NUCLEOTIDE SEQUENCE [LARGE SCALE GENOMIC DNA]</scope>
    <source>
        <strain evidence="3">cv. E1</strain>
        <tissue evidence="2">Leaf</tissue>
    </source>
</reference>
<accession>A0A9D3VNV2</accession>
<dbReference type="InterPro" id="IPR043502">
    <property type="entry name" value="DNA/RNA_pol_sf"/>
</dbReference>
<gene>
    <name evidence="2" type="ORF">J1N35_017587</name>
</gene>
<dbReference type="EMBL" id="JAIQCV010000006">
    <property type="protein sequence ID" value="KAH1090330.1"/>
    <property type="molecule type" value="Genomic_DNA"/>
</dbReference>
<feature type="domain" description="Reverse transcriptase" evidence="1">
    <location>
        <begin position="1"/>
        <end position="171"/>
    </location>
</feature>
<protein>
    <recommendedName>
        <fullName evidence="1">Reverse transcriptase domain-containing protein</fullName>
    </recommendedName>
</protein>
<dbReference type="SUPFAM" id="SSF56672">
    <property type="entry name" value="DNA/RNA polymerases"/>
    <property type="match status" value="1"/>
</dbReference>
<dbReference type="PROSITE" id="PS50878">
    <property type="entry name" value="RT_POL"/>
    <property type="match status" value="1"/>
</dbReference>
<dbReference type="PANTHER" id="PTHR31635">
    <property type="entry name" value="REVERSE TRANSCRIPTASE DOMAIN-CONTAINING PROTEIN-RELATED"/>
    <property type="match status" value="1"/>
</dbReference>
<keyword evidence="3" id="KW-1185">Reference proteome</keyword>
<dbReference type="AlphaFoldDB" id="A0A9D3VNV2"/>
<evidence type="ECO:0000313" key="3">
    <source>
        <dbReference type="Proteomes" id="UP000828251"/>
    </source>
</evidence>
<evidence type="ECO:0000259" key="1">
    <source>
        <dbReference type="PROSITE" id="PS50878"/>
    </source>
</evidence>
<organism evidence="2 3">
    <name type="scientific">Gossypium stocksii</name>
    <dbReference type="NCBI Taxonomy" id="47602"/>
    <lineage>
        <taxon>Eukaryota</taxon>
        <taxon>Viridiplantae</taxon>
        <taxon>Streptophyta</taxon>
        <taxon>Embryophyta</taxon>
        <taxon>Tracheophyta</taxon>
        <taxon>Spermatophyta</taxon>
        <taxon>Magnoliopsida</taxon>
        <taxon>eudicotyledons</taxon>
        <taxon>Gunneridae</taxon>
        <taxon>Pentapetalae</taxon>
        <taxon>rosids</taxon>
        <taxon>malvids</taxon>
        <taxon>Malvales</taxon>
        <taxon>Malvaceae</taxon>
        <taxon>Malvoideae</taxon>
        <taxon>Gossypium</taxon>
    </lineage>
</organism>
<dbReference type="PANTHER" id="PTHR31635:SF196">
    <property type="entry name" value="REVERSE TRANSCRIPTASE DOMAIN-CONTAINING PROTEIN-RELATED"/>
    <property type="match status" value="1"/>
</dbReference>
<dbReference type="Proteomes" id="UP000828251">
    <property type="component" value="Unassembled WGS sequence"/>
</dbReference>
<evidence type="ECO:0000313" key="2">
    <source>
        <dbReference type="EMBL" id="KAH1090330.1"/>
    </source>
</evidence>
<dbReference type="InterPro" id="IPR000477">
    <property type="entry name" value="RT_dom"/>
</dbReference>
<dbReference type="OrthoDB" id="1435641at2759"/>
<proteinExistence type="predicted"/>